<name>A0A1B7MF14_9AGAM</name>
<dbReference type="AlphaFoldDB" id="A0A1B7MF14"/>
<dbReference type="OrthoDB" id="10611997at2759"/>
<sequence>MPTSASHTRAHEYLMSKGKWQGGGVGEEGVREDALDRPWRDAQRDRLIEMAQRPKESIEVLVSDTDGEGGEDRVRVRVGKVKKMKLNYAMLDIALVGSPNRSEPVTCKELEELFD</sequence>
<dbReference type="Proteomes" id="UP000092154">
    <property type="component" value="Unassembled WGS sequence"/>
</dbReference>
<evidence type="ECO:0000313" key="3">
    <source>
        <dbReference type="Proteomes" id="UP000092154"/>
    </source>
</evidence>
<dbReference type="InParanoid" id="A0A1B7MF14"/>
<gene>
    <name evidence="2" type="ORF">K503DRAFT_111915</name>
</gene>
<accession>A0A1B7MF14</accession>
<reference evidence="2 3" key="1">
    <citation type="submission" date="2016-06" db="EMBL/GenBank/DDBJ databases">
        <title>Comparative genomics of the ectomycorrhizal sister species Rhizopogon vinicolor and Rhizopogon vesiculosus (Basidiomycota: Boletales) reveals a divergence of the mating type B locus.</title>
        <authorList>
            <consortium name="DOE Joint Genome Institute"/>
            <person name="Mujic A.B."/>
            <person name="Kuo A."/>
            <person name="Tritt A."/>
            <person name="Lipzen A."/>
            <person name="Chen C."/>
            <person name="Johnson J."/>
            <person name="Sharma A."/>
            <person name="Barry K."/>
            <person name="Grigoriev I.V."/>
            <person name="Spatafora J.W."/>
        </authorList>
    </citation>
    <scope>NUCLEOTIDE SEQUENCE [LARGE SCALE GENOMIC DNA]</scope>
    <source>
        <strain evidence="2 3">AM-OR11-026</strain>
    </source>
</reference>
<feature type="region of interest" description="Disordered" evidence="1">
    <location>
        <begin position="1"/>
        <end position="34"/>
    </location>
</feature>
<dbReference type="EMBL" id="KV449539">
    <property type="protein sequence ID" value="OAX31181.1"/>
    <property type="molecule type" value="Genomic_DNA"/>
</dbReference>
<evidence type="ECO:0000256" key="1">
    <source>
        <dbReference type="SAM" id="MobiDB-lite"/>
    </source>
</evidence>
<organism evidence="2 3">
    <name type="scientific">Rhizopogon vinicolor AM-OR11-026</name>
    <dbReference type="NCBI Taxonomy" id="1314800"/>
    <lineage>
        <taxon>Eukaryota</taxon>
        <taxon>Fungi</taxon>
        <taxon>Dikarya</taxon>
        <taxon>Basidiomycota</taxon>
        <taxon>Agaricomycotina</taxon>
        <taxon>Agaricomycetes</taxon>
        <taxon>Agaricomycetidae</taxon>
        <taxon>Boletales</taxon>
        <taxon>Suillineae</taxon>
        <taxon>Rhizopogonaceae</taxon>
        <taxon>Rhizopogon</taxon>
    </lineage>
</organism>
<evidence type="ECO:0000313" key="2">
    <source>
        <dbReference type="EMBL" id="OAX31181.1"/>
    </source>
</evidence>
<proteinExistence type="predicted"/>
<protein>
    <submittedName>
        <fullName evidence="2">Uncharacterized protein</fullName>
    </submittedName>
</protein>
<keyword evidence="3" id="KW-1185">Reference proteome</keyword>